<evidence type="ECO:0000256" key="2">
    <source>
        <dbReference type="ARBA" id="ARBA00012438"/>
    </source>
</evidence>
<evidence type="ECO:0000256" key="3">
    <source>
        <dbReference type="ARBA" id="ARBA00022553"/>
    </source>
</evidence>
<dbReference type="InterPro" id="IPR036890">
    <property type="entry name" value="HATPase_C_sf"/>
</dbReference>
<dbReference type="GO" id="GO:0016020">
    <property type="term" value="C:membrane"/>
    <property type="evidence" value="ECO:0007669"/>
    <property type="project" value="InterPro"/>
</dbReference>
<evidence type="ECO:0000256" key="9">
    <source>
        <dbReference type="SAM" id="Phobius"/>
    </source>
</evidence>
<dbReference type="EC" id="2.7.13.3" evidence="2"/>
<evidence type="ECO:0000256" key="6">
    <source>
        <dbReference type="ARBA" id="ARBA00022777"/>
    </source>
</evidence>
<dbReference type="GO" id="GO:0000155">
    <property type="term" value="F:phosphorelay sensor kinase activity"/>
    <property type="evidence" value="ECO:0007669"/>
    <property type="project" value="InterPro"/>
</dbReference>
<dbReference type="InterPro" id="IPR011712">
    <property type="entry name" value="Sig_transdc_His_kin_sub3_dim/P"/>
</dbReference>
<dbReference type="PANTHER" id="PTHR24421:SF10">
    <property type="entry name" value="NITRATE_NITRITE SENSOR PROTEIN NARQ"/>
    <property type="match status" value="1"/>
</dbReference>
<dbReference type="AlphaFoldDB" id="A0A6L9G3Y7"/>
<dbReference type="GO" id="GO:0005524">
    <property type="term" value="F:ATP binding"/>
    <property type="evidence" value="ECO:0007669"/>
    <property type="project" value="UniProtKB-KW"/>
</dbReference>
<dbReference type="PANTHER" id="PTHR24421">
    <property type="entry name" value="NITRATE/NITRITE SENSOR PROTEIN NARX-RELATED"/>
    <property type="match status" value="1"/>
</dbReference>
<feature type="transmembrane region" description="Helical" evidence="9">
    <location>
        <begin position="44"/>
        <end position="60"/>
    </location>
</feature>
<gene>
    <name evidence="11" type="ORF">GT020_05395</name>
</gene>
<evidence type="ECO:0000313" key="11">
    <source>
        <dbReference type="EMBL" id="NAZ15505.1"/>
    </source>
</evidence>
<feature type="transmembrane region" description="Helical" evidence="9">
    <location>
        <begin position="21"/>
        <end position="38"/>
    </location>
</feature>
<proteinExistence type="predicted"/>
<keyword evidence="6" id="KW-0418">Kinase</keyword>
<comment type="caution">
    <text evidence="11">The sequence shown here is derived from an EMBL/GenBank/DDBJ whole genome shotgun (WGS) entry which is preliminary data.</text>
</comment>
<comment type="catalytic activity">
    <reaction evidence="1">
        <text>ATP + protein L-histidine = ADP + protein N-phospho-L-histidine.</text>
        <dbReference type="EC" id="2.7.13.3"/>
    </reaction>
</comment>
<feature type="domain" description="Signal transduction histidine kinase subgroup 3 dimerisation and phosphoacceptor" evidence="10">
    <location>
        <begin position="194"/>
        <end position="253"/>
    </location>
</feature>
<feature type="transmembrane region" description="Helical" evidence="9">
    <location>
        <begin position="134"/>
        <end position="152"/>
    </location>
</feature>
<dbReference type="GO" id="GO:0046983">
    <property type="term" value="F:protein dimerization activity"/>
    <property type="evidence" value="ECO:0007669"/>
    <property type="project" value="InterPro"/>
</dbReference>
<accession>A0A6L9G3Y7</accession>
<organism evidence="11 12">
    <name type="scientific">Glutamicibacter soli</name>
    <dbReference type="NCBI Taxonomy" id="453836"/>
    <lineage>
        <taxon>Bacteria</taxon>
        <taxon>Bacillati</taxon>
        <taxon>Actinomycetota</taxon>
        <taxon>Actinomycetes</taxon>
        <taxon>Micrococcales</taxon>
        <taxon>Micrococcaceae</taxon>
        <taxon>Glutamicibacter</taxon>
    </lineage>
</organism>
<evidence type="ECO:0000313" key="12">
    <source>
        <dbReference type="Proteomes" id="UP000477543"/>
    </source>
</evidence>
<evidence type="ECO:0000256" key="8">
    <source>
        <dbReference type="ARBA" id="ARBA00023012"/>
    </source>
</evidence>
<dbReference type="EMBL" id="WYDN01000003">
    <property type="protein sequence ID" value="NAZ15505.1"/>
    <property type="molecule type" value="Genomic_DNA"/>
</dbReference>
<feature type="transmembrane region" description="Helical" evidence="9">
    <location>
        <begin position="108"/>
        <end position="127"/>
    </location>
</feature>
<evidence type="ECO:0000256" key="1">
    <source>
        <dbReference type="ARBA" id="ARBA00000085"/>
    </source>
</evidence>
<evidence type="ECO:0000256" key="5">
    <source>
        <dbReference type="ARBA" id="ARBA00022741"/>
    </source>
</evidence>
<feature type="transmembrane region" description="Helical" evidence="9">
    <location>
        <begin position="67"/>
        <end position="88"/>
    </location>
</feature>
<keyword evidence="9" id="KW-0472">Membrane</keyword>
<dbReference type="RefSeq" id="WP_161447915.1">
    <property type="nucleotide sequence ID" value="NZ_WYDN01000003.1"/>
</dbReference>
<keyword evidence="9" id="KW-0812">Transmembrane</keyword>
<protein>
    <recommendedName>
        <fullName evidence="2">histidine kinase</fullName>
        <ecNumber evidence="2">2.7.13.3</ecNumber>
    </recommendedName>
</protein>
<keyword evidence="4" id="KW-0808">Transferase</keyword>
<reference evidence="11 12" key="1">
    <citation type="submission" date="2020-01" db="EMBL/GenBank/DDBJ databases">
        <title>Glutamicibacter soli M275.</title>
        <authorList>
            <person name="Meng X."/>
        </authorList>
    </citation>
    <scope>NUCLEOTIDE SEQUENCE [LARGE SCALE GENOMIC DNA]</scope>
    <source>
        <strain evidence="11 12">M275</strain>
    </source>
</reference>
<evidence type="ECO:0000259" key="10">
    <source>
        <dbReference type="Pfam" id="PF07730"/>
    </source>
</evidence>
<evidence type="ECO:0000256" key="4">
    <source>
        <dbReference type="ARBA" id="ARBA00022679"/>
    </source>
</evidence>
<keyword evidence="3" id="KW-0597">Phosphoprotein</keyword>
<dbReference type="InterPro" id="IPR050482">
    <property type="entry name" value="Sensor_HK_TwoCompSys"/>
</dbReference>
<dbReference type="Gene3D" id="3.30.565.10">
    <property type="entry name" value="Histidine kinase-like ATPase, C-terminal domain"/>
    <property type="match status" value="1"/>
</dbReference>
<dbReference type="Pfam" id="PF07730">
    <property type="entry name" value="HisKA_3"/>
    <property type="match status" value="1"/>
</dbReference>
<dbReference type="Proteomes" id="UP000477543">
    <property type="component" value="Unassembled WGS sequence"/>
</dbReference>
<keyword evidence="8" id="KW-0902">Two-component regulatory system</keyword>
<dbReference type="Gene3D" id="1.20.5.1930">
    <property type="match status" value="1"/>
</dbReference>
<keyword evidence="7" id="KW-0067">ATP-binding</keyword>
<name>A0A6L9G3Y7_9MICC</name>
<evidence type="ECO:0000256" key="7">
    <source>
        <dbReference type="ARBA" id="ARBA00022840"/>
    </source>
</evidence>
<sequence length="393" mass="41884">MTTLIRRIGSGQDEPETAGMYLLLAAVLHAFGVVNPPLSGLPGWLWFPVLLLGLGAVLLRRRWLLPAVLVMTGSGLGLLALGSIAGYFMAFEAVFSVFLLGGLTLRRISFTLMCLVSLVMAVLAWDATQRAQQVVLSLFLTGFILFTPMLWAQNVRTAQDLSASQAERSAALAAAAEARAERLSAEHHAARISERTALAREMHDVLSARLSSIALLSGAALAAAPGNEPLAAIRRESVTGLEEMSEMVRMLHAGTPALAARLTDVPQLVAEASEDIELEYSVPHPESIPAAVHTAAHRTVRELLVNHAKHAPGSTLSLCLEQLSDRVWIHASNPVPEHAGHGFGSGIGLQSIRTRAQAVGGSCDIRTVPQFQVQVTLPTAAQLQDGIHEDPAC</sequence>
<dbReference type="SUPFAM" id="SSF55874">
    <property type="entry name" value="ATPase domain of HSP90 chaperone/DNA topoisomerase II/histidine kinase"/>
    <property type="match status" value="1"/>
</dbReference>
<keyword evidence="5" id="KW-0547">Nucleotide-binding</keyword>
<keyword evidence="9" id="KW-1133">Transmembrane helix</keyword>